<comment type="subcellular location">
    <subcellularLocation>
        <location evidence="1">Membrane</location>
        <topology evidence="1">Multi-pass membrane protein</topology>
    </subcellularLocation>
</comment>
<dbReference type="PANTHER" id="PTHR38459">
    <property type="entry name" value="PROPHAGE BACTOPRENOL-LINKED GLUCOSE TRANSLOCASE HOMOLOG"/>
    <property type="match status" value="1"/>
</dbReference>
<dbReference type="AlphaFoldDB" id="A0A7H0SN63"/>
<evidence type="ECO:0000313" key="8">
    <source>
        <dbReference type="Proteomes" id="UP000516320"/>
    </source>
</evidence>
<feature type="domain" description="GtrA/DPMS transmembrane" evidence="6">
    <location>
        <begin position="21"/>
        <end position="128"/>
    </location>
</feature>
<dbReference type="InterPro" id="IPR007267">
    <property type="entry name" value="GtrA_DPMS_TM"/>
</dbReference>
<dbReference type="KEGG" id="cpoy:GP475_04525"/>
<proteinExistence type="inferred from homology"/>
<dbReference type="GO" id="GO:0000271">
    <property type="term" value="P:polysaccharide biosynthetic process"/>
    <property type="evidence" value="ECO:0007669"/>
    <property type="project" value="InterPro"/>
</dbReference>
<evidence type="ECO:0000256" key="1">
    <source>
        <dbReference type="ARBA" id="ARBA00004141"/>
    </source>
</evidence>
<dbReference type="RefSeq" id="WP_187975447.1">
    <property type="nucleotide sequence ID" value="NZ_CP046884.1"/>
</dbReference>
<name>A0A7H0SN63_9CORY</name>
<evidence type="ECO:0000256" key="2">
    <source>
        <dbReference type="ARBA" id="ARBA00009399"/>
    </source>
</evidence>
<organism evidence="7 8">
    <name type="scientific">Corynebacterium poyangense</name>
    <dbReference type="NCBI Taxonomy" id="2684405"/>
    <lineage>
        <taxon>Bacteria</taxon>
        <taxon>Bacillati</taxon>
        <taxon>Actinomycetota</taxon>
        <taxon>Actinomycetes</taxon>
        <taxon>Mycobacteriales</taxon>
        <taxon>Corynebacteriaceae</taxon>
        <taxon>Corynebacterium</taxon>
    </lineage>
</organism>
<evidence type="ECO:0000256" key="4">
    <source>
        <dbReference type="ARBA" id="ARBA00022989"/>
    </source>
</evidence>
<evidence type="ECO:0000313" key="7">
    <source>
        <dbReference type="EMBL" id="QNQ89988.1"/>
    </source>
</evidence>
<keyword evidence="5" id="KW-0472">Membrane</keyword>
<evidence type="ECO:0000256" key="5">
    <source>
        <dbReference type="ARBA" id="ARBA00023136"/>
    </source>
</evidence>
<reference evidence="7 8" key="1">
    <citation type="submission" date="2019-12" db="EMBL/GenBank/DDBJ databases">
        <title>Corynebacterium sp. nov., isolated from feces of the Anser Albifrons in China.</title>
        <authorList>
            <person name="Liu Q."/>
        </authorList>
    </citation>
    <scope>NUCLEOTIDE SEQUENCE [LARGE SCALE GENOMIC DNA]</scope>
    <source>
        <strain evidence="7 8">4H37-19</strain>
    </source>
</reference>
<dbReference type="InterPro" id="IPR051401">
    <property type="entry name" value="GtrA_CellWall_Glycosyl"/>
</dbReference>
<sequence length="188" mass="21203">MSASAAVTRARARDNLQQFIKFGIVGGSGTLVNIATFVVAKKSFGSLVGIFAEDPFLNLFGSQFHIRWYHVFMTIAFLVANLWNYQLNRWWTFRSRYRPSWLKGFFAFLMTGIGAFLVSLVVATLLMNPESPLALSPRIFDNSTGLRTPSYWANIISIVVAMPVNFILNKLWAFRKPKVAVISSQDPQ</sequence>
<feature type="domain" description="GtrA/DPMS transmembrane" evidence="6">
    <location>
        <begin position="147"/>
        <end position="178"/>
    </location>
</feature>
<gene>
    <name evidence="7" type="ORF">GP475_04525</name>
</gene>
<dbReference type="Proteomes" id="UP000516320">
    <property type="component" value="Chromosome"/>
</dbReference>
<keyword evidence="4" id="KW-1133">Transmembrane helix</keyword>
<keyword evidence="8" id="KW-1185">Reference proteome</keyword>
<evidence type="ECO:0000259" key="6">
    <source>
        <dbReference type="Pfam" id="PF04138"/>
    </source>
</evidence>
<dbReference type="Pfam" id="PF04138">
    <property type="entry name" value="GtrA_DPMS_TM"/>
    <property type="match status" value="2"/>
</dbReference>
<protein>
    <submittedName>
        <fullName evidence="7">GtrA family protein</fullName>
    </submittedName>
</protein>
<comment type="similarity">
    <text evidence="2">Belongs to the GtrA family.</text>
</comment>
<keyword evidence="3" id="KW-0812">Transmembrane</keyword>
<dbReference type="PANTHER" id="PTHR38459:SF1">
    <property type="entry name" value="PROPHAGE BACTOPRENOL-LINKED GLUCOSE TRANSLOCASE HOMOLOG"/>
    <property type="match status" value="1"/>
</dbReference>
<accession>A0A7H0SN63</accession>
<evidence type="ECO:0000256" key="3">
    <source>
        <dbReference type="ARBA" id="ARBA00022692"/>
    </source>
</evidence>
<dbReference type="GO" id="GO:0005886">
    <property type="term" value="C:plasma membrane"/>
    <property type="evidence" value="ECO:0007669"/>
    <property type="project" value="TreeGrafter"/>
</dbReference>
<dbReference type="EMBL" id="CP046884">
    <property type="protein sequence ID" value="QNQ89988.1"/>
    <property type="molecule type" value="Genomic_DNA"/>
</dbReference>